<proteinExistence type="predicted"/>
<dbReference type="Proteomes" id="UP000789901">
    <property type="component" value="Unassembled WGS sequence"/>
</dbReference>
<dbReference type="EMBL" id="CAJVQB010007580">
    <property type="protein sequence ID" value="CAG8705741.1"/>
    <property type="molecule type" value="Genomic_DNA"/>
</dbReference>
<name>A0ABN7UZ53_GIGMA</name>
<keyword evidence="3" id="KW-1185">Reference proteome</keyword>
<protein>
    <submittedName>
        <fullName evidence="2">19040_t:CDS:1</fullName>
    </submittedName>
</protein>
<feature type="compositionally biased region" description="Basic and acidic residues" evidence="1">
    <location>
        <begin position="40"/>
        <end position="49"/>
    </location>
</feature>
<feature type="compositionally biased region" description="Basic and acidic residues" evidence="1">
    <location>
        <begin position="19"/>
        <end position="30"/>
    </location>
</feature>
<evidence type="ECO:0000256" key="1">
    <source>
        <dbReference type="SAM" id="MobiDB-lite"/>
    </source>
</evidence>
<organism evidence="2 3">
    <name type="scientific">Gigaspora margarita</name>
    <dbReference type="NCBI Taxonomy" id="4874"/>
    <lineage>
        <taxon>Eukaryota</taxon>
        <taxon>Fungi</taxon>
        <taxon>Fungi incertae sedis</taxon>
        <taxon>Mucoromycota</taxon>
        <taxon>Glomeromycotina</taxon>
        <taxon>Glomeromycetes</taxon>
        <taxon>Diversisporales</taxon>
        <taxon>Gigasporaceae</taxon>
        <taxon>Gigaspora</taxon>
    </lineage>
</organism>
<evidence type="ECO:0000313" key="3">
    <source>
        <dbReference type="Proteomes" id="UP000789901"/>
    </source>
</evidence>
<comment type="caution">
    <text evidence="2">The sequence shown here is derived from an EMBL/GenBank/DDBJ whole genome shotgun (WGS) entry which is preliminary data.</text>
</comment>
<feature type="region of interest" description="Disordered" evidence="1">
    <location>
        <begin position="1"/>
        <end position="49"/>
    </location>
</feature>
<evidence type="ECO:0000313" key="2">
    <source>
        <dbReference type="EMBL" id="CAG8705741.1"/>
    </source>
</evidence>
<reference evidence="2 3" key="1">
    <citation type="submission" date="2021-06" db="EMBL/GenBank/DDBJ databases">
        <authorList>
            <person name="Kallberg Y."/>
            <person name="Tangrot J."/>
            <person name="Rosling A."/>
        </authorList>
    </citation>
    <scope>NUCLEOTIDE SEQUENCE [LARGE SCALE GENOMIC DNA]</scope>
    <source>
        <strain evidence="2 3">120-4 pot B 10/14</strain>
    </source>
</reference>
<gene>
    <name evidence="2" type="ORF">GMARGA_LOCUS12427</name>
</gene>
<accession>A0ABN7UZ53</accession>
<sequence length="49" mass="5420">MKTLAKEIIVKPNTTQNEDTSKRANSKETIVEPNTARNETTGERDKCGA</sequence>